<sequence>MLRLIQWNCDGFYPRLEYLQKLISDCSPNFICLQETNFTKAHNPYLKHYTSYNFLRPTHLRSLFSDTVEDLSNQEIFRENIDDAVEQFKNCILTAADQCIGKYTINSSRKTVPWWNDSCKLATKEYKKALNRYRKTRSTEDLIYFKKMRARSKRVLKESKKESWKKFVNSITSDTPPAQMWTKIKQMRGLNTYRKIPAITDGDNIITNDNQMTETLAKYFQNKTKSEVSVPYPTNH</sequence>
<organism evidence="1">
    <name type="scientific">Diabrotica virgifera virgifera</name>
    <name type="common">western corn rootworm</name>
    <dbReference type="NCBI Taxonomy" id="50390"/>
    <lineage>
        <taxon>Eukaryota</taxon>
        <taxon>Metazoa</taxon>
        <taxon>Ecdysozoa</taxon>
        <taxon>Arthropoda</taxon>
        <taxon>Hexapoda</taxon>
        <taxon>Insecta</taxon>
        <taxon>Pterygota</taxon>
        <taxon>Neoptera</taxon>
        <taxon>Endopterygota</taxon>
        <taxon>Coleoptera</taxon>
        <taxon>Polyphaga</taxon>
        <taxon>Cucujiformia</taxon>
        <taxon>Chrysomeloidea</taxon>
        <taxon>Chrysomelidae</taxon>
        <taxon>Galerucinae</taxon>
        <taxon>Diabroticina</taxon>
        <taxon>Diabroticites</taxon>
        <taxon>Diabrotica</taxon>
    </lineage>
</organism>
<dbReference type="InterPro" id="IPR036691">
    <property type="entry name" value="Endo/exonu/phosph_ase_sf"/>
</dbReference>
<accession>A0A6P7GGK7</accession>
<dbReference type="Gene3D" id="3.60.10.10">
    <property type="entry name" value="Endonuclease/exonuclease/phosphatase"/>
    <property type="match status" value="1"/>
</dbReference>
<protein>
    <submittedName>
        <fullName evidence="1">Uncharacterized protein LOC114342291</fullName>
    </submittedName>
</protein>
<reference evidence="1" key="1">
    <citation type="submission" date="2025-08" db="UniProtKB">
        <authorList>
            <consortium name="RefSeq"/>
        </authorList>
    </citation>
    <scope>IDENTIFICATION</scope>
    <source>
        <tissue evidence="1">Whole insect</tissue>
    </source>
</reference>
<gene>
    <name evidence="1" type="primary">LOC114342291</name>
</gene>
<dbReference type="AlphaFoldDB" id="A0A6P7GGK7"/>
<evidence type="ECO:0000313" key="1">
    <source>
        <dbReference type="RefSeq" id="XP_028148891.1"/>
    </source>
</evidence>
<proteinExistence type="predicted"/>
<dbReference type="RefSeq" id="XP_028148891.1">
    <property type="nucleotide sequence ID" value="XM_028293090.1"/>
</dbReference>
<dbReference type="SUPFAM" id="SSF56219">
    <property type="entry name" value="DNase I-like"/>
    <property type="match status" value="1"/>
</dbReference>
<name>A0A6P7GGK7_DIAVI</name>
<dbReference type="InParanoid" id="A0A6P7GGK7"/>